<name>A0A0C9X198_9AGAR</name>
<keyword evidence="3" id="KW-1185">Reference proteome</keyword>
<gene>
    <name evidence="2" type="ORF">K443DRAFT_15328</name>
</gene>
<evidence type="ECO:0000313" key="3">
    <source>
        <dbReference type="Proteomes" id="UP000054477"/>
    </source>
</evidence>
<dbReference type="EMBL" id="KN839214">
    <property type="protein sequence ID" value="KIJ90332.1"/>
    <property type="molecule type" value="Genomic_DNA"/>
</dbReference>
<reference evidence="2 3" key="1">
    <citation type="submission" date="2014-04" db="EMBL/GenBank/DDBJ databases">
        <authorList>
            <consortium name="DOE Joint Genome Institute"/>
            <person name="Kuo A."/>
            <person name="Kohler A."/>
            <person name="Nagy L.G."/>
            <person name="Floudas D."/>
            <person name="Copeland A."/>
            <person name="Barry K.W."/>
            <person name="Cichocki N."/>
            <person name="Veneault-Fourrey C."/>
            <person name="LaButti K."/>
            <person name="Lindquist E.A."/>
            <person name="Lipzen A."/>
            <person name="Lundell T."/>
            <person name="Morin E."/>
            <person name="Murat C."/>
            <person name="Sun H."/>
            <person name="Tunlid A."/>
            <person name="Henrissat B."/>
            <person name="Grigoriev I.V."/>
            <person name="Hibbett D.S."/>
            <person name="Martin F."/>
            <person name="Nordberg H.P."/>
            <person name="Cantor M.N."/>
            <person name="Hua S.X."/>
        </authorList>
    </citation>
    <scope>NUCLEOTIDE SEQUENCE [LARGE SCALE GENOMIC DNA]</scope>
    <source>
        <strain evidence="2 3">LaAM-08-1</strain>
    </source>
</reference>
<dbReference type="HOGENOM" id="CLU_3106773_0_0_1"/>
<feature type="region of interest" description="Disordered" evidence="1">
    <location>
        <begin position="1"/>
        <end position="51"/>
    </location>
</feature>
<reference evidence="3" key="2">
    <citation type="submission" date="2015-01" db="EMBL/GenBank/DDBJ databases">
        <title>Evolutionary Origins and Diversification of the Mycorrhizal Mutualists.</title>
        <authorList>
            <consortium name="DOE Joint Genome Institute"/>
            <consortium name="Mycorrhizal Genomics Consortium"/>
            <person name="Kohler A."/>
            <person name="Kuo A."/>
            <person name="Nagy L.G."/>
            <person name="Floudas D."/>
            <person name="Copeland A."/>
            <person name="Barry K.W."/>
            <person name="Cichocki N."/>
            <person name="Veneault-Fourrey C."/>
            <person name="LaButti K."/>
            <person name="Lindquist E.A."/>
            <person name="Lipzen A."/>
            <person name="Lundell T."/>
            <person name="Morin E."/>
            <person name="Murat C."/>
            <person name="Riley R."/>
            <person name="Ohm R."/>
            <person name="Sun H."/>
            <person name="Tunlid A."/>
            <person name="Henrissat B."/>
            <person name="Grigoriev I.V."/>
            <person name="Hibbett D.S."/>
            <person name="Martin F."/>
        </authorList>
    </citation>
    <scope>NUCLEOTIDE SEQUENCE [LARGE SCALE GENOMIC DNA]</scope>
    <source>
        <strain evidence="3">LaAM-08-1</strain>
    </source>
</reference>
<sequence>MKPVPRSVQNDPGVTRDHHYEWSPPSLDERIPPSLDGRFPLSLGEQISLDG</sequence>
<proteinExistence type="predicted"/>
<dbReference type="AlphaFoldDB" id="A0A0C9X198"/>
<protein>
    <submittedName>
        <fullName evidence="2">Uncharacterized protein</fullName>
    </submittedName>
</protein>
<feature type="compositionally biased region" description="Basic and acidic residues" evidence="1">
    <location>
        <begin position="14"/>
        <end position="31"/>
    </location>
</feature>
<accession>A0A0C9X198</accession>
<organism evidence="2 3">
    <name type="scientific">Laccaria amethystina LaAM-08-1</name>
    <dbReference type="NCBI Taxonomy" id="1095629"/>
    <lineage>
        <taxon>Eukaryota</taxon>
        <taxon>Fungi</taxon>
        <taxon>Dikarya</taxon>
        <taxon>Basidiomycota</taxon>
        <taxon>Agaricomycotina</taxon>
        <taxon>Agaricomycetes</taxon>
        <taxon>Agaricomycetidae</taxon>
        <taxon>Agaricales</taxon>
        <taxon>Agaricineae</taxon>
        <taxon>Hydnangiaceae</taxon>
        <taxon>Laccaria</taxon>
    </lineage>
</organism>
<evidence type="ECO:0000313" key="2">
    <source>
        <dbReference type="EMBL" id="KIJ90332.1"/>
    </source>
</evidence>
<dbReference type="Proteomes" id="UP000054477">
    <property type="component" value="Unassembled WGS sequence"/>
</dbReference>
<evidence type="ECO:0000256" key="1">
    <source>
        <dbReference type="SAM" id="MobiDB-lite"/>
    </source>
</evidence>